<keyword evidence="2" id="KW-0805">Transcription regulation</keyword>
<name>A0A227KB32_9BURK</name>
<dbReference type="Pfam" id="PF00126">
    <property type="entry name" value="HTH_1"/>
    <property type="match status" value="1"/>
</dbReference>
<proteinExistence type="inferred from homology"/>
<dbReference type="Proteomes" id="UP000214610">
    <property type="component" value="Unassembled WGS sequence"/>
</dbReference>
<keyword evidence="3" id="KW-0238">DNA-binding</keyword>
<gene>
    <name evidence="6" type="ORF">ADH67_11515</name>
</gene>
<dbReference type="Gene3D" id="1.10.10.10">
    <property type="entry name" value="Winged helix-like DNA-binding domain superfamily/Winged helix DNA-binding domain"/>
    <property type="match status" value="1"/>
</dbReference>
<accession>A0A227KB32</accession>
<dbReference type="InterPro" id="IPR005119">
    <property type="entry name" value="LysR_subst-bd"/>
</dbReference>
<dbReference type="PROSITE" id="PS50931">
    <property type="entry name" value="HTH_LYSR"/>
    <property type="match status" value="1"/>
</dbReference>
<dbReference type="PANTHER" id="PTHR30537:SF5">
    <property type="entry name" value="HTH-TYPE TRANSCRIPTIONAL ACTIVATOR TTDR-RELATED"/>
    <property type="match status" value="1"/>
</dbReference>
<dbReference type="GeneID" id="78361294"/>
<organism evidence="6 7">
    <name type="scientific">Turicimonas muris</name>
    <dbReference type="NCBI Taxonomy" id="1796652"/>
    <lineage>
        <taxon>Bacteria</taxon>
        <taxon>Pseudomonadati</taxon>
        <taxon>Pseudomonadota</taxon>
        <taxon>Betaproteobacteria</taxon>
        <taxon>Burkholderiales</taxon>
        <taxon>Sutterellaceae</taxon>
        <taxon>Turicimonas</taxon>
    </lineage>
</organism>
<evidence type="ECO:0000313" key="7">
    <source>
        <dbReference type="Proteomes" id="UP000214610"/>
    </source>
</evidence>
<dbReference type="SUPFAM" id="SSF53850">
    <property type="entry name" value="Periplasmic binding protein-like II"/>
    <property type="match status" value="1"/>
</dbReference>
<dbReference type="Pfam" id="PF03466">
    <property type="entry name" value="LysR_substrate"/>
    <property type="match status" value="1"/>
</dbReference>
<evidence type="ECO:0000256" key="3">
    <source>
        <dbReference type="ARBA" id="ARBA00023125"/>
    </source>
</evidence>
<reference evidence="7" key="1">
    <citation type="submission" date="2017-05" db="EMBL/GenBank/DDBJ databases">
        <title>Improved OligoMM genomes.</title>
        <authorList>
            <person name="Garzetti D."/>
        </authorList>
    </citation>
    <scope>NUCLEOTIDE SEQUENCE [LARGE SCALE GENOMIC DNA]</scope>
    <source>
        <strain evidence="7">YL45</strain>
    </source>
</reference>
<dbReference type="AlphaFoldDB" id="A0A227KB32"/>
<keyword evidence="4" id="KW-0804">Transcription</keyword>
<dbReference type="SUPFAM" id="SSF46785">
    <property type="entry name" value="Winged helix' DNA-binding domain"/>
    <property type="match status" value="1"/>
</dbReference>
<sequence>MDRLEALEVFVIAAKHRSFTAVSKIKNISASRVTHLIQGLEKELKVSLFNRTTRCVTLTSAGEALLESVGPSLESLSETLENIKQLSKEEPKGILRISAPVEFGSNFLMRPITKFLKEHPAVRIILKTSNEPKEILQEGSDISVVLNDEMPLSGVRYRIGTFTSGIYANPSILKIASSVSYPEQLNDQPIIIQHGNASSWKLISSEGKEYKVRSKNWFFQTDTTQAALKAAREGFGFALLPIPLGDSEPNFIRVLPEWTGICREVSAITSSRNTSGAAKSFITYIKSEFAKGN</sequence>
<dbReference type="InterPro" id="IPR000847">
    <property type="entry name" value="LysR_HTH_N"/>
</dbReference>
<dbReference type="GO" id="GO:0043565">
    <property type="term" value="F:sequence-specific DNA binding"/>
    <property type="evidence" value="ECO:0007669"/>
    <property type="project" value="TreeGrafter"/>
</dbReference>
<feature type="domain" description="HTH lysR-type" evidence="5">
    <location>
        <begin position="1"/>
        <end position="59"/>
    </location>
</feature>
<evidence type="ECO:0000256" key="1">
    <source>
        <dbReference type="ARBA" id="ARBA00009437"/>
    </source>
</evidence>
<dbReference type="InterPro" id="IPR058163">
    <property type="entry name" value="LysR-type_TF_proteobact-type"/>
</dbReference>
<evidence type="ECO:0000313" key="6">
    <source>
        <dbReference type="EMBL" id="OXE44509.1"/>
    </source>
</evidence>
<dbReference type="EMBL" id="NHMP01000010">
    <property type="protein sequence ID" value="OXE44509.1"/>
    <property type="molecule type" value="Genomic_DNA"/>
</dbReference>
<evidence type="ECO:0000259" key="5">
    <source>
        <dbReference type="PROSITE" id="PS50931"/>
    </source>
</evidence>
<dbReference type="PANTHER" id="PTHR30537">
    <property type="entry name" value="HTH-TYPE TRANSCRIPTIONAL REGULATOR"/>
    <property type="match status" value="1"/>
</dbReference>
<evidence type="ECO:0000256" key="4">
    <source>
        <dbReference type="ARBA" id="ARBA00023163"/>
    </source>
</evidence>
<protein>
    <submittedName>
        <fullName evidence="6">LysR family transcriptional regulator</fullName>
    </submittedName>
</protein>
<dbReference type="InterPro" id="IPR036388">
    <property type="entry name" value="WH-like_DNA-bd_sf"/>
</dbReference>
<dbReference type="Gene3D" id="3.40.190.290">
    <property type="match status" value="1"/>
</dbReference>
<evidence type="ECO:0000256" key="2">
    <source>
        <dbReference type="ARBA" id="ARBA00023015"/>
    </source>
</evidence>
<dbReference type="RefSeq" id="WP_066592458.1">
    <property type="nucleotide sequence ID" value="NZ_CAJTBZ010000047.1"/>
</dbReference>
<dbReference type="InterPro" id="IPR036390">
    <property type="entry name" value="WH_DNA-bd_sf"/>
</dbReference>
<comment type="caution">
    <text evidence="6">The sequence shown here is derived from an EMBL/GenBank/DDBJ whole genome shotgun (WGS) entry which is preliminary data.</text>
</comment>
<keyword evidence="7" id="KW-1185">Reference proteome</keyword>
<dbReference type="GO" id="GO:0003700">
    <property type="term" value="F:DNA-binding transcription factor activity"/>
    <property type="evidence" value="ECO:0007669"/>
    <property type="project" value="InterPro"/>
</dbReference>
<comment type="similarity">
    <text evidence="1">Belongs to the LysR transcriptional regulatory family.</text>
</comment>
<dbReference type="GO" id="GO:0006351">
    <property type="term" value="P:DNA-templated transcription"/>
    <property type="evidence" value="ECO:0007669"/>
    <property type="project" value="TreeGrafter"/>
</dbReference>